<comment type="caution">
    <text evidence="1">The sequence shown here is derived from an EMBL/GenBank/DDBJ whole genome shotgun (WGS) entry which is preliminary data.</text>
</comment>
<dbReference type="AlphaFoldDB" id="A0A1D1W2G9"/>
<name>A0A1D1W2G9_RAMVA</name>
<evidence type="ECO:0000313" key="2">
    <source>
        <dbReference type="Proteomes" id="UP000186922"/>
    </source>
</evidence>
<reference evidence="1 2" key="1">
    <citation type="journal article" date="2016" name="Nat. Commun.">
        <title>Extremotolerant tardigrade genome and improved radiotolerance of human cultured cells by tardigrade-unique protein.</title>
        <authorList>
            <person name="Hashimoto T."/>
            <person name="Horikawa D.D."/>
            <person name="Saito Y."/>
            <person name="Kuwahara H."/>
            <person name="Kozuka-Hata H."/>
            <person name="Shin-I T."/>
            <person name="Minakuchi Y."/>
            <person name="Ohishi K."/>
            <person name="Motoyama A."/>
            <person name="Aizu T."/>
            <person name="Enomoto A."/>
            <person name="Kondo K."/>
            <person name="Tanaka S."/>
            <person name="Hara Y."/>
            <person name="Koshikawa S."/>
            <person name="Sagara H."/>
            <person name="Miura T."/>
            <person name="Yokobori S."/>
            <person name="Miyagawa K."/>
            <person name="Suzuki Y."/>
            <person name="Kubo T."/>
            <person name="Oyama M."/>
            <person name="Kohara Y."/>
            <person name="Fujiyama A."/>
            <person name="Arakawa K."/>
            <person name="Katayama T."/>
            <person name="Toyoda A."/>
            <person name="Kunieda T."/>
        </authorList>
    </citation>
    <scope>NUCLEOTIDE SEQUENCE [LARGE SCALE GENOMIC DNA]</scope>
    <source>
        <strain evidence="1 2">YOKOZUNA-1</strain>
    </source>
</reference>
<dbReference type="Proteomes" id="UP000186922">
    <property type="component" value="Unassembled WGS sequence"/>
</dbReference>
<accession>A0A1D1W2G9</accession>
<protein>
    <submittedName>
        <fullName evidence="1">Uncharacterized protein</fullName>
    </submittedName>
</protein>
<sequence>MDALASMSIPTLLEEAAKRTKDGSKDAIDELTAAISTPAHQLNYLLSGEMFFQERVLKKAINRIGEELPGDFQVEGAFVDFYKSALASLKDSPRLKPFQSSELSRPREVNWKQAVAEVETMMGEHDTKIVDEMKLPIEVRKQRRKARKDKSQPAFRLAVAGSTKQLQGDVDDLTAGNPGNHEKTVFYKKSKVNIHGRYLSSVDITVHLRGVLPGTGGRSKKRQMEMDDD</sequence>
<keyword evidence="2" id="KW-1185">Reference proteome</keyword>
<proteinExistence type="predicted"/>
<dbReference type="EMBL" id="BDGG01000015">
    <property type="protein sequence ID" value="GAV07601.1"/>
    <property type="molecule type" value="Genomic_DNA"/>
</dbReference>
<organism evidence="1 2">
    <name type="scientific">Ramazzottius varieornatus</name>
    <name type="common">Water bear</name>
    <name type="synonym">Tardigrade</name>
    <dbReference type="NCBI Taxonomy" id="947166"/>
    <lineage>
        <taxon>Eukaryota</taxon>
        <taxon>Metazoa</taxon>
        <taxon>Ecdysozoa</taxon>
        <taxon>Tardigrada</taxon>
        <taxon>Eutardigrada</taxon>
        <taxon>Parachela</taxon>
        <taxon>Hypsibioidea</taxon>
        <taxon>Ramazzottiidae</taxon>
        <taxon>Ramazzottius</taxon>
    </lineage>
</organism>
<evidence type="ECO:0000313" key="1">
    <source>
        <dbReference type="EMBL" id="GAV07601.1"/>
    </source>
</evidence>
<gene>
    <name evidence="1" type="primary">RvY_17418-1</name>
    <name evidence="1" type="synonym">RvY_17418.1</name>
    <name evidence="1" type="ORF">RvY_17418</name>
</gene>